<evidence type="ECO:0000259" key="6">
    <source>
        <dbReference type="Pfam" id="PF04542"/>
    </source>
</evidence>
<dbReference type="SUPFAM" id="SSF88946">
    <property type="entry name" value="Sigma2 domain of RNA polymerase sigma factors"/>
    <property type="match status" value="1"/>
</dbReference>
<accession>A0ABV2AZH9</accession>
<evidence type="ECO:0000259" key="7">
    <source>
        <dbReference type="Pfam" id="PF08281"/>
    </source>
</evidence>
<proteinExistence type="inferred from homology"/>
<gene>
    <name evidence="8" type="ORF">SADO_07202</name>
</gene>
<dbReference type="InterPro" id="IPR036388">
    <property type="entry name" value="WH-like_DNA-bd_sf"/>
</dbReference>
<dbReference type="PANTHER" id="PTHR43133">
    <property type="entry name" value="RNA POLYMERASE ECF-TYPE SIGMA FACTO"/>
    <property type="match status" value="1"/>
</dbReference>
<dbReference type="InterPro" id="IPR013325">
    <property type="entry name" value="RNA_pol_sigma_r2"/>
</dbReference>
<evidence type="ECO:0000313" key="9">
    <source>
        <dbReference type="Proteomes" id="UP001460888"/>
    </source>
</evidence>
<name>A0ABV2AZH9_9GAMM</name>
<dbReference type="InterPro" id="IPR013249">
    <property type="entry name" value="RNA_pol_sigma70_r4_t2"/>
</dbReference>
<dbReference type="Gene3D" id="1.10.1740.10">
    <property type="match status" value="1"/>
</dbReference>
<evidence type="ECO:0000256" key="5">
    <source>
        <dbReference type="ARBA" id="ARBA00023163"/>
    </source>
</evidence>
<evidence type="ECO:0000256" key="4">
    <source>
        <dbReference type="ARBA" id="ARBA00023125"/>
    </source>
</evidence>
<dbReference type="CDD" id="cd06171">
    <property type="entry name" value="Sigma70_r4"/>
    <property type="match status" value="1"/>
</dbReference>
<evidence type="ECO:0000256" key="2">
    <source>
        <dbReference type="ARBA" id="ARBA00023015"/>
    </source>
</evidence>
<dbReference type="Pfam" id="PF04542">
    <property type="entry name" value="Sigma70_r2"/>
    <property type="match status" value="1"/>
</dbReference>
<protein>
    <submittedName>
        <fullName evidence="8">ECF subfamily RNA polymerase sigma factor</fullName>
    </submittedName>
</protein>
<dbReference type="RefSeq" id="WP_353110519.1">
    <property type="nucleotide sequence ID" value="NZ_APND01000002.1"/>
</dbReference>
<organism evidence="8 9">
    <name type="scientific">Salinisphaera dokdonensis CL-ES53</name>
    <dbReference type="NCBI Taxonomy" id="1304272"/>
    <lineage>
        <taxon>Bacteria</taxon>
        <taxon>Pseudomonadati</taxon>
        <taxon>Pseudomonadota</taxon>
        <taxon>Gammaproteobacteria</taxon>
        <taxon>Salinisphaerales</taxon>
        <taxon>Salinisphaeraceae</taxon>
        <taxon>Salinisphaera</taxon>
    </lineage>
</organism>
<keyword evidence="5" id="KW-0804">Transcription</keyword>
<feature type="domain" description="RNA polymerase sigma-70 region 2" evidence="6">
    <location>
        <begin position="37"/>
        <end position="93"/>
    </location>
</feature>
<keyword evidence="9" id="KW-1185">Reference proteome</keyword>
<dbReference type="Gene3D" id="1.10.10.10">
    <property type="entry name" value="Winged helix-like DNA-binding domain superfamily/Winged helix DNA-binding domain"/>
    <property type="match status" value="1"/>
</dbReference>
<evidence type="ECO:0000256" key="3">
    <source>
        <dbReference type="ARBA" id="ARBA00023082"/>
    </source>
</evidence>
<dbReference type="InterPro" id="IPR007627">
    <property type="entry name" value="RNA_pol_sigma70_r2"/>
</dbReference>
<dbReference type="PANTHER" id="PTHR43133:SF58">
    <property type="entry name" value="ECF RNA POLYMERASE SIGMA FACTOR SIGD"/>
    <property type="match status" value="1"/>
</dbReference>
<evidence type="ECO:0000256" key="1">
    <source>
        <dbReference type="ARBA" id="ARBA00010641"/>
    </source>
</evidence>
<dbReference type="EMBL" id="APND01000002">
    <property type="protein sequence ID" value="MES1929023.1"/>
    <property type="molecule type" value="Genomic_DNA"/>
</dbReference>
<dbReference type="NCBIfam" id="TIGR02937">
    <property type="entry name" value="sigma70-ECF"/>
    <property type="match status" value="1"/>
</dbReference>
<feature type="domain" description="RNA polymerase sigma factor 70 region 4 type 2" evidence="7">
    <location>
        <begin position="124"/>
        <end position="175"/>
    </location>
</feature>
<reference evidence="8 9" key="1">
    <citation type="submission" date="2013-03" db="EMBL/GenBank/DDBJ databases">
        <title>Salinisphaera dokdonensis CL-ES53 Genome Sequencing.</title>
        <authorList>
            <person name="Li C."/>
            <person name="Lai Q."/>
            <person name="Shao Z."/>
        </authorList>
    </citation>
    <scope>NUCLEOTIDE SEQUENCE [LARGE SCALE GENOMIC DNA]</scope>
    <source>
        <strain evidence="8 9">CL-ES53</strain>
    </source>
</reference>
<dbReference type="Proteomes" id="UP001460888">
    <property type="component" value="Unassembled WGS sequence"/>
</dbReference>
<dbReference type="SUPFAM" id="SSF88659">
    <property type="entry name" value="Sigma3 and sigma4 domains of RNA polymerase sigma factors"/>
    <property type="match status" value="1"/>
</dbReference>
<keyword evidence="3" id="KW-0731">Sigma factor</keyword>
<dbReference type="InterPro" id="IPR014284">
    <property type="entry name" value="RNA_pol_sigma-70_dom"/>
</dbReference>
<dbReference type="InterPro" id="IPR013324">
    <property type="entry name" value="RNA_pol_sigma_r3/r4-like"/>
</dbReference>
<dbReference type="InterPro" id="IPR039425">
    <property type="entry name" value="RNA_pol_sigma-70-like"/>
</dbReference>
<evidence type="ECO:0000313" key="8">
    <source>
        <dbReference type="EMBL" id="MES1929023.1"/>
    </source>
</evidence>
<comment type="caution">
    <text evidence="8">The sequence shown here is derived from an EMBL/GenBank/DDBJ whole genome shotgun (WGS) entry which is preliminary data.</text>
</comment>
<comment type="similarity">
    <text evidence="1">Belongs to the sigma-70 factor family. ECF subfamily.</text>
</comment>
<dbReference type="NCBIfam" id="NF009191">
    <property type="entry name" value="PRK12539.1"/>
    <property type="match status" value="1"/>
</dbReference>
<keyword evidence="2" id="KW-0805">Transcription regulation</keyword>
<keyword evidence="4" id="KW-0238">DNA-binding</keyword>
<dbReference type="Pfam" id="PF08281">
    <property type="entry name" value="Sigma70_r4_2"/>
    <property type="match status" value="1"/>
</dbReference>
<sequence length="187" mass="21011">MISDEGKLKTLMLRSLDGDAAAYRLLLESMQTLLQRFFARRLGGDLARVEDLVQDTLLAIHDKRATFDPAQRFTAWAYALARYKLIDHYRRHRVRRHEPLDDERDLFAADTTDTAQAATIAQADLARLLSRLPQRQARAIALTKLDGLTAAEAAHRLGASEGAIKVSVHRGLKALRAYLGPDPELRK</sequence>